<dbReference type="InterPro" id="IPR038056">
    <property type="entry name" value="YjbR-like_sf"/>
</dbReference>
<organism evidence="1 2">
    <name type="scientific">Mucilaginibacter rubeus</name>
    <dbReference type="NCBI Taxonomy" id="2027860"/>
    <lineage>
        <taxon>Bacteria</taxon>
        <taxon>Pseudomonadati</taxon>
        <taxon>Bacteroidota</taxon>
        <taxon>Sphingobacteriia</taxon>
        <taxon>Sphingobacteriales</taxon>
        <taxon>Sphingobacteriaceae</taxon>
        <taxon>Mucilaginibacter</taxon>
    </lineage>
</organism>
<proteinExistence type="predicted"/>
<gene>
    <name evidence="1" type="ORF">DEO27_020000</name>
</gene>
<sequence length="155" mass="18164">MRLNCKLLQLKVCKRAYHTGDACEVSLPKISSNKLTMATDMHIFLQYLKSTLLPLPGVTHKMCFEDPAFYVNNKIFCNIKEKDELLAIHTVEREKWIALDPHTFFITPHYQNYKYMLVRLETVLPDDLKQLLITAYLARATKKLIKEYEELKANK</sequence>
<evidence type="ECO:0008006" key="3">
    <source>
        <dbReference type="Google" id="ProtNLM"/>
    </source>
</evidence>
<dbReference type="EMBL" id="CP043450">
    <property type="protein sequence ID" value="QEM12206.1"/>
    <property type="molecule type" value="Genomic_DNA"/>
</dbReference>
<protein>
    <recommendedName>
        <fullName evidence="3">MmcQ/YjbR family DNA-binding protein</fullName>
    </recommendedName>
</protein>
<evidence type="ECO:0000313" key="1">
    <source>
        <dbReference type="EMBL" id="QEM12206.1"/>
    </source>
</evidence>
<evidence type="ECO:0000313" key="2">
    <source>
        <dbReference type="Proteomes" id="UP000251402"/>
    </source>
</evidence>
<dbReference type="Proteomes" id="UP000251402">
    <property type="component" value="Chromosome"/>
</dbReference>
<dbReference type="InterPro" id="IPR058532">
    <property type="entry name" value="YjbR/MT2646/Rv2570-like"/>
</dbReference>
<name>A0A5C1I2Z5_9SPHI</name>
<reference evidence="1" key="1">
    <citation type="submission" date="2019-08" db="EMBL/GenBank/DDBJ databases">
        <title>Comparative genome analysis confer to the adaptation heavy metal polluted environment.</title>
        <authorList>
            <person name="Li Y."/>
        </authorList>
    </citation>
    <scope>NUCLEOTIDE SEQUENCE [LARGE SCALE GENOMIC DNA]</scope>
    <source>
        <strain evidence="1">P1</strain>
    </source>
</reference>
<dbReference type="KEGG" id="mrub:DEO27_020000"/>
<dbReference type="SUPFAM" id="SSF142906">
    <property type="entry name" value="YjbR-like"/>
    <property type="match status" value="1"/>
</dbReference>
<dbReference type="Pfam" id="PF04237">
    <property type="entry name" value="YjbR"/>
    <property type="match status" value="1"/>
</dbReference>
<dbReference type="AlphaFoldDB" id="A0A5C1I2Z5"/>
<accession>A0A5C1I2Z5</accession>
<dbReference type="OrthoDB" id="954305at2"/>
<keyword evidence="2" id="KW-1185">Reference proteome</keyword>